<keyword evidence="6" id="KW-0732">Signal</keyword>
<evidence type="ECO:0000256" key="1">
    <source>
        <dbReference type="ARBA" id="ARBA00004613"/>
    </source>
</evidence>
<keyword evidence="2" id="KW-0964">Secreted</keyword>
<accession>A0A1V1WBP4</accession>
<dbReference type="AlphaFoldDB" id="A0A1V1WBP4"/>
<keyword evidence="4" id="KW-1015">Disulfide bond</keyword>
<dbReference type="PROSITE" id="PS51862">
    <property type="entry name" value="BSPN_CSAB"/>
    <property type="match status" value="1"/>
</dbReference>
<reference evidence="8" key="1">
    <citation type="journal article" date="2016" name="Toxins">
        <title>Venom Gland Transcriptomic and Proteomic Analyses of the Enigmatic Scorpion Superstitionia donensis (Scorpiones: Superstitioniidae), with Insights on the Evolution of Its Venom Components.</title>
        <authorList>
            <person name="Santibanez-Lopez C.E."/>
            <person name="Cid-Uribe J.I."/>
            <person name="Batista C.V."/>
            <person name="Ortiz E."/>
            <person name="Possani L.D."/>
        </authorList>
    </citation>
    <scope>NUCLEOTIDE SEQUENCE</scope>
    <source>
        <strain evidence="8">Pooled</strain>
        <tissue evidence="8">Venom gland</tissue>
    </source>
</reference>
<organism evidence="8">
    <name type="scientific">Superstitionia donensis</name>
    <dbReference type="NCBI Taxonomy" id="311983"/>
    <lineage>
        <taxon>Eukaryota</taxon>
        <taxon>Metazoa</taxon>
        <taxon>Ecdysozoa</taxon>
        <taxon>Arthropoda</taxon>
        <taxon>Chelicerata</taxon>
        <taxon>Arachnida</taxon>
        <taxon>Scorpiones</taxon>
        <taxon>Iurida</taxon>
        <taxon>Chactoidea</taxon>
        <taxon>Superstitionidae</taxon>
        <taxon>Superstitionia</taxon>
    </lineage>
</organism>
<evidence type="ECO:0000256" key="6">
    <source>
        <dbReference type="SAM" id="SignalP"/>
    </source>
</evidence>
<dbReference type="GO" id="GO:0090729">
    <property type="term" value="F:toxin activity"/>
    <property type="evidence" value="ECO:0007669"/>
    <property type="project" value="UniProtKB-UniRule"/>
</dbReference>
<feature type="domain" description="BetaSPN-type CS-alpha/beta" evidence="7">
    <location>
        <begin position="63"/>
        <end position="103"/>
    </location>
</feature>
<evidence type="ECO:0000256" key="4">
    <source>
        <dbReference type="ARBA" id="ARBA00023157"/>
    </source>
</evidence>
<name>A0A1V1WBP4_9SCOR</name>
<dbReference type="InterPro" id="IPR029237">
    <property type="entry name" value="Long_scorpion_toxin_alpha/beta"/>
</dbReference>
<dbReference type="GO" id="GO:0005576">
    <property type="term" value="C:extracellular region"/>
    <property type="evidence" value="ECO:0007669"/>
    <property type="project" value="UniProtKB-SubCell"/>
</dbReference>
<protein>
    <submittedName>
        <fullName evidence="8">Putative scorpine-like peptide</fullName>
    </submittedName>
</protein>
<evidence type="ECO:0000256" key="2">
    <source>
        <dbReference type="ARBA" id="ARBA00022525"/>
    </source>
</evidence>
<keyword evidence="3 5" id="KW-0800">Toxin</keyword>
<evidence type="ECO:0000256" key="5">
    <source>
        <dbReference type="PROSITE-ProRule" id="PRU01209"/>
    </source>
</evidence>
<comment type="subcellular location">
    <subcellularLocation>
        <location evidence="1">Secreted</location>
    </subcellularLocation>
</comment>
<dbReference type="EMBL" id="GFCD01000023">
    <property type="protein sequence ID" value="JAV45762.1"/>
    <property type="molecule type" value="Transcribed_RNA"/>
</dbReference>
<comment type="caution">
    <text evidence="5">Lacks conserved residue(s) required for the propagation of feature annotation.</text>
</comment>
<proteinExistence type="predicted"/>
<evidence type="ECO:0000256" key="3">
    <source>
        <dbReference type="ARBA" id="ARBA00022656"/>
    </source>
</evidence>
<evidence type="ECO:0000313" key="8">
    <source>
        <dbReference type="EMBL" id="JAV45762.1"/>
    </source>
</evidence>
<feature type="chain" id="PRO_5013387546" evidence="6">
    <location>
        <begin position="20"/>
        <end position="104"/>
    </location>
</feature>
<evidence type="ECO:0000259" key="7">
    <source>
        <dbReference type="PROSITE" id="PS51862"/>
    </source>
</evidence>
<sequence length="104" mass="11203">MQIKLTVLLLLGCVTIIAAGILKEKHFQKAIDEFVPMIPVPPSVSGALQKAAKQMVHKIAKLDSSCILGHDRGGKCNKGCQETVQQIGYCHGTKCKCGVPLGYR</sequence>
<feature type="signal peptide" evidence="6">
    <location>
        <begin position="1"/>
        <end position="19"/>
    </location>
</feature>